<keyword evidence="2" id="KW-1185">Reference proteome</keyword>
<evidence type="ECO:0000313" key="2">
    <source>
        <dbReference type="Proteomes" id="UP000260644"/>
    </source>
</evidence>
<sequence length="101" mass="11953">MDQIISWISNWLLSHCDGDWEHEYGVKIETLDNPGWSVKIDLTDTELDHLDFETDLVETSDNDWYVYKIKNKQYFGAGDLNKLELLLEKFKELVESNKKIE</sequence>
<gene>
    <name evidence="1" type="ORF">DVR12_02295</name>
</gene>
<evidence type="ECO:0008006" key="3">
    <source>
        <dbReference type="Google" id="ProtNLM"/>
    </source>
</evidence>
<organism evidence="1 2">
    <name type="scientific">Chitinophaga silvatica</name>
    <dbReference type="NCBI Taxonomy" id="2282649"/>
    <lineage>
        <taxon>Bacteria</taxon>
        <taxon>Pseudomonadati</taxon>
        <taxon>Bacteroidota</taxon>
        <taxon>Chitinophagia</taxon>
        <taxon>Chitinophagales</taxon>
        <taxon>Chitinophagaceae</taxon>
        <taxon>Chitinophaga</taxon>
    </lineage>
</organism>
<name>A0A3E1YHE1_9BACT</name>
<accession>A0A3E1YHE1</accession>
<dbReference type="InterPro" id="IPR028228">
    <property type="entry name" value="Imm53"/>
</dbReference>
<dbReference type="EMBL" id="QPMM01000001">
    <property type="protein sequence ID" value="RFS26640.1"/>
    <property type="molecule type" value="Genomic_DNA"/>
</dbReference>
<dbReference type="AlphaFoldDB" id="A0A3E1YHE1"/>
<proteinExistence type="predicted"/>
<comment type="caution">
    <text evidence="1">The sequence shown here is derived from an EMBL/GenBank/DDBJ whole genome shotgun (WGS) entry which is preliminary data.</text>
</comment>
<dbReference type="RefSeq" id="WP_116973831.1">
    <property type="nucleotide sequence ID" value="NZ_QPMM01000001.1"/>
</dbReference>
<dbReference type="OrthoDB" id="3533713at2"/>
<evidence type="ECO:0000313" key="1">
    <source>
        <dbReference type="EMBL" id="RFS26640.1"/>
    </source>
</evidence>
<dbReference type="Proteomes" id="UP000260644">
    <property type="component" value="Unassembled WGS sequence"/>
</dbReference>
<dbReference type="Pfam" id="PF15580">
    <property type="entry name" value="Imm53"/>
    <property type="match status" value="1"/>
</dbReference>
<reference evidence="1 2" key="1">
    <citation type="submission" date="2018-07" db="EMBL/GenBank/DDBJ databases">
        <title>Chitinophaga K2CV101002-2 sp. nov., isolated from a monsoon evergreen broad-leaved forest soil.</title>
        <authorList>
            <person name="Lv Y."/>
        </authorList>
    </citation>
    <scope>NUCLEOTIDE SEQUENCE [LARGE SCALE GENOMIC DNA]</scope>
    <source>
        <strain evidence="1 2">GDMCC 1.1288</strain>
    </source>
</reference>
<protein>
    <recommendedName>
        <fullName evidence="3">Immunity protein 53</fullName>
    </recommendedName>
</protein>